<feature type="domain" description="Aminotransferase class V" evidence="2">
    <location>
        <begin position="68"/>
        <end position="351"/>
    </location>
</feature>
<protein>
    <recommendedName>
        <fullName evidence="2">Aminotransferase class V domain-containing protein</fullName>
    </recommendedName>
</protein>
<dbReference type="EMBL" id="CAVNYO010000440">
    <property type="protein sequence ID" value="CAK5280420.1"/>
    <property type="molecule type" value="Genomic_DNA"/>
</dbReference>
<dbReference type="Gene3D" id="3.40.640.10">
    <property type="entry name" value="Type I PLP-dependent aspartate aminotransferase-like (Major domain)"/>
    <property type="match status" value="1"/>
</dbReference>
<organism evidence="3 4">
    <name type="scientific">Mycena citricolor</name>
    <dbReference type="NCBI Taxonomy" id="2018698"/>
    <lineage>
        <taxon>Eukaryota</taxon>
        <taxon>Fungi</taxon>
        <taxon>Dikarya</taxon>
        <taxon>Basidiomycota</taxon>
        <taxon>Agaricomycotina</taxon>
        <taxon>Agaricomycetes</taxon>
        <taxon>Agaricomycetidae</taxon>
        <taxon>Agaricales</taxon>
        <taxon>Marasmiineae</taxon>
        <taxon>Mycenaceae</taxon>
        <taxon>Mycena</taxon>
    </lineage>
</organism>
<gene>
    <name evidence="3" type="ORF">MYCIT1_LOCUS30913</name>
</gene>
<dbReference type="InterPro" id="IPR015422">
    <property type="entry name" value="PyrdxlP-dep_Trfase_small"/>
</dbReference>
<evidence type="ECO:0000259" key="2">
    <source>
        <dbReference type="Pfam" id="PF00266"/>
    </source>
</evidence>
<evidence type="ECO:0000313" key="3">
    <source>
        <dbReference type="EMBL" id="CAK5280420.1"/>
    </source>
</evidence>
<sequence length="456" mass="50218">MSLDYQKTPAPPFGHPMLEYFPFDKEVKIMNHGSYGSLPVPVLEKCTALAAQAEANPDMWNRVTYLPLLTRVRERVAALLGAQTDECVMVANASAGVSTVLRNIEWAKGDVIVTFRSTYGAVERAVQYICDSPPHPTVTVVPLVFPTTPEAVVAQFRAHLKAIPRVPGQTVLAIIDALVSLPGVLLPWEEMVKVCKEEGVLSLVDGAHAIGQVVGIDLSKIEPDFFISNCHKWLYAKRGCAVLYVPLRNQHLVKSSFPTSHAYISPANRTTPNFVEQFDWTATIDLVPFVSVGPALDFRQWLGGEAKINEYCHQLVMDGAARVAEILGTSVLDPTGDMTGNMANVKIPLPDDLDAKATMDKMREKTLVQRKIYVPSFFLPETGWWIRVCAQVWNEVRSGGRAGPRVGMLTASLSFCRCRTLSCSAAFCSRSAARLSERSKQLDSQIIASHRISHLI</sequence>
<dbReference type="InterPro" id="IPR015424">
    <property type="entry name" value="PyrdxlP-dep_Trfase"/>
</dbReference>
<keyword evidence="1" id="KW-0663">Pyridoxal phosphate</keyword>
<dbReference type="Gene3D" id="3.90.1150.10">
    <property type="entry name" value="Aspartate Aminotransferase, domain 1"/>
    <property type="match status" value="1"/>
</dbReference>
<dbReference type="InterPro" id="IPR015421">
    <property type="entry name" value="PyrdxlP-dep_Trfase_major"/>
</dbReference>
<dbReference type="Proteomes" id="UP001295794">
    <property type="component" value="Unassembled WGS sequence"/>
</dbReference>
<dbReference type="AlphaFoldDB" id="A0AAD2Q686"/>
<proteinExistence type="predicted"/>
<evidence type="ECO:0000313" key="4">
    <source>
        <dbReference type="Proteomes" id="UP001295794"/>
    </source>
</evidence>
<accession>A0AAD2Q686</accession>
<dbReference type="InterPro" id="IPR000192">
    <property type="entry name" value="Aminotrans_V_dom"/>
</dbReference>
<dbReference type="Pfam" id="PF00266">
    <property type="entry name" value="Aminotran_5"/>
    <property type="match status" value="1"/>
</dbReference>
<evidence type="ECO:0000256" key="1">
    <source>
        <dbReference type="ARBA" id="ARBA00022898"/>
    </source>
</evidence>
<name>A0AAD2Q686_9AGAR</name>
<comment type="caution">
    <text evidence="3">The sequence shown here is derived from an EMBL/GenBank/DDBJ whole genome shotgun (WGS) entry which is preliminary data.</text>
</comment>
<dbReference type="PANTHER" id="PTHR43092:SF2">
    <property type="entry name" value="HERCYNYLCYSTEINE SULFOXIDE LYASE"/>
    <property type="match status" value="1"/>
</dbReference>
<dbReference type="PANTHER" id="PTHR43092">
    <property type="entry name" value="L-CYSTEINE DESULFHYDRASE"/>
    <property type="match status" value="1"/>
</dbReference>
<keyword evidence="4" id="KW-1185">Reference proteome</keyword>
<reference evidence="3" key="1">
    <citation type="submission" date="2023-11" db="EMBL/GenBank/DDBJ databases">
        <authorList>
            <person name="De Vega J J."/>
            <person name="De Vega J J."/>
        </authorList>
    </citation>
    <scope>NUCLEOTIDE SEQUENCE</scope>
</reference>
<dbReference type="SUPFAM" id="SSF53383">
    <property type="entry name" value="PLP-dependent transferases"/>
    <property type="match status" value="1"/>
</dbReference>